<sequence>MDPETAMQIRCGSCQVVINVPHSLVKSLLASGRFTCPGCKVPQQMSLPGSAAHVPPAPANGVRP</sequence>
<dbReference type="AlphaFoldDB" id="A0A061RUM4"/>
<proteinExistence type="predicted"/>
<feature type="non-terminal residue" evidence="2">
    <location>
        <position position="64"/>
    </location>
</feature>
<evidence type="ECO:0000313" key="2">
    <source>
        <dbReference type="EMBL" id="JAC75633.1"/>
    </source>
</evidence>
<dbReference type="Pfam" id="PF23548">
    <property type="entry name" value="Zn_ribbon_FGT1_2"/>
    <property type="match status" value="1"/>
</dbReference>
<evidence type="ECO:0000259" key="1">
    <source>
        <dbReference type="Pfam" id="PF23548"/>
    </source>
</evidence>
<dbReference type="EMBL" id="GBEZ01010005">
    <property type="protein sequence ID" value="JAC75633.1"/>
    <property type="molecule type" value="Transcribed_RNA"/>
</dbReference>
<accession>A0A061RUM4</accession>
<organism evidence="2">
    <name type="scientific">Tetraselmis sp. GSL018</name>
    <dbReference type="NCBI Taxonomy" id="582737"/>
    <lineage>
        <taxon>Eukaryota</taxon>
        <taxon>Viridiplantae</taxon>
        <taxon>Chlorophyta</taxon>
        <taxon>core chlorophytes</taxon>
        <taxon>Chlorodendrophyceae</taxon>
        <taxon>Chlorodendrales</taxon>
        <taxon>Chlorodendraceae</taxon>
        <taxon>Tetraselmis</taxon>
    </lineage>
</organism>
<feature type="domain" description="FORGETTER1 second zinc ribbon" evidence="1">
    <location>
        <begin position="8"/>
        <end position="41"/>
    </location>
</feature>
<dbReference type="InterPro" id="IPR057025">
    <property type="entry name" value="Znr_FGT1_2"/>
</dbReference>
<name>A0A061RUM4_9CHLO</name>
<protein>
    <recommendedName>
        <fullName evidence="1">FORGETTER1 second zinc ribbon domain-containing protein</fullName>
    </recommendedName>
</protein>
<gene>
    <name evidence="2" type="ORF">TSPGSL018_22504</name>
</gene>
<reference evidence="2" key="1">
    <citation type="submission" date="2014-05" db="EMBL/GenBank/DDBJ databases">
        <title>The transcriptome of the halophilic microalga Tetraselmis sp. GSL018 isolated from the Great Salt Lake, Utah.</title>
        <authorList>
            <person name="Jinkerson R.E."/>
            <person name="D'Adamo S."/>
            <person name="Posewitz M.C."/>
        </authorList>
    </citation>
    <scope>NUCLEOTIDE SEQUENCE</scope>
    <source>
        <strain evidence="2">GSL018</strain>
    </source>
</reference>